<comment type="miscellaneous">
    <text evidence="32">HIV-1 lineages are divided in three main groups, M (for Major), O (for Outlier), and N (for New, or Non-M, Non-O). The vast majority of strains found worldwide belong to the group M. Group O seems to be endemic to and largely confined to Cameroon and neighboring countries in West Central Africa, where these viruses represent a small minority of HIV-1 strains. The group N is represented by a limited number of isolates from Cameroonian persons. The group M is further subdivided in 9 clades or subtypes (A to D, F to H, J and K).</text>
</comment>
<evidence type="ECO:0000256" key="29">
    <source>
        <dbReference type="ARBA" id="ARBA00023280"/>
    </source>
</evidence>
<feature type="site" description="Cleavage; by host furin" evidence="32">
    <location>
        <begin position="494"/>
        <end position="495"/>
    </location>
</feature>
<dbReference type="GO" id="GO:1903911">
    <property type="term" value="P:positive regulation of receptor clustering"/>
    <property type="evidence" value="ECO:0007669"/>
    <property type="project" value="UniProtKB-UniRule"/>
</dbReference>
<feature type="lipid moiety-binding region" description="S-palmitoyl cysteine; by host" evidence="32">
    <location>
        <position position="827"/>
    </location>
</feature>
<keyword evidence="10 32" id="KW-1165">Clathrin-mediated endocytosis of virus by host</keyword>
<dbReference type="SUPFAM" id="SSF58069">
    <property type="entry name" value="Virus ectodomain"/>
    <property type="match status" value="1"/>
</dbReference>
<feature type="lipid moiety-binding region" description="S-palmitoyl cysteine; by host" evidence="32">
    <location>
        <position position="747"/>
    </location>
</feature>
<evidence type="ECO:0000256" key="18">
    <source>
        <dbReference type="ARBA" id="ARBA00022844"/>
    </source>
</evidence>
<keyword evidence="17 32" id="KW-1161">Viral attachment to host cell</keyword>
<comment type="PTM">
    <text evidence="32">Specific enzymatic cleavages in vivo yield mature proteins. Envelope glycoproteins are synthesized as a inactive precursor that is heavily N-glycosylated and processed likely by host cell furin in the Golgi to yield the mature SU and TM proteins. The cleavage site between SU and TM requires the minimal sequence [KR]-X-[KR]-R. About 2 of the 9 disulfide bonds of gp41 are reduced by P4HB/PDI, following binding to CD4 receptor.</text>
</comment>
<evidence type="ECO:0000256" key="28">
    <source>
        <dbReference type="ARBA" id="ARBA00023180"/>
    </source>
</evidence>
<dbReference type="GO" id="GO:0020002">
    <property type="term" value="C:host cell plasma membrane"/>
    <property type="evidence" value="ECO:0007669"/>
    <property type="project" value="UniProtKB-SubCell"/>
</dbReference>
<dbReference type="GO" id="GO:0075512">
    <property type="term" value="P:clathrin-dependent endocytosis of virus by host cell"/>
    <property type="evidence" value="ECO:0007669"/>
    <property type="project" value="UniProtKB-UniRule"/>
</dbReference>
<evidence type="ECO:0000256" key="8">
    <source>
        <dbReference type="ARBA" id="ARBA00022510"/>
    </source>
</evidence>
<evidence type="ECO:0000256" key="4">
    <source>
        <dbReference type="ARBA" id="ARBA00004563"/>
    </source>
</evidence>
<evidence type="ECO:0000256" key="17">
    <source>
        <dbReference type="ARBA" id="ARBA00022804"/>
    </source>
</evidence>
<keyword evidence="20 32" id="KW-0261">Viral envelope protein</keyword>
<organism evidence="36">
    <name type="scientific">Human immunodeficiency virus type 1</name>
    <name type="common">HIV-1</name>
    <dbReference type="NCBI Taxonomy" id="11676"/>
    <lineage>
        <taxon>Viruses</taxon>
        <taxon>Riboviria</taxon>
        <taxon>Pararnavirae</taxon>
        <taxon>Artverviricota</taxon>
        <taxon>Revtraviricetes</taxon>
        <taxon>Ortervirales</taxon>
        <taxon>Retroviridae</taxon>
        <taxon>Orthoretrovirinae</taxon>
        <taxon>Lentivirus</taxon>
        <taxon>Lentivirus humimdef1</taxon>
    </lineage>
</organism>
<keyword evidence="19 32" id="KW-1043">Host membrane</keyword>
<evidence type="ECO:0000259" key="34">
    <source>
        <dbReference type="Pfam" id="PF00516"/>
    </source>
</evidence>
<evidence type="ECO:0000256" key="30">
    <source>
        <dbReference type="ARBA" id="ARBA00023288"/>
    </source>
</evidence>
<dbReference type="Gene3D" id="1.10.287.210">
    <property type="match status" value="1"/>
</dbReference>
<keyword evidence="12 32" id="KW-1162">Viral penetration into host cytoplasm</keyword>
<evidence type="ECO:0000256" key="6">
    <source>
        <dbReference type="ARBA" id="ARBA00004650"/>
    </source>
</evidence>
<dbReference type="GO" id="GO:0019064">
    <property type="term" value="P:fusion of virus membrane with host plasma membrane"/>
    <property type="evidence" value="ECO:0007669"/>
    <property type="project" value="UniProtKB-UniRule"/>
</dbReference>
<feature type="disulfide bond" evidence="32">
    <location>
        <begin position="48"/>
        <end position="68"/>
    </location>
</feature>
<dbReference type="HAMAP" id="MF_04083">
    <property type="entry name" value="HIV_ENV"/>
    <property type="match status" value="1"/>
</dbReference>
<keyword evidence="9 32" id="KW-1032">Host cell membrane</keyword>
<dbReference type="CDD" id="cd09909">
    <property type="entry name" value="HIV-1-like_HR1-HR2"/>
    <property type="match status" value="1"/>
</dbReference>
<dbReference type="Pfam" id="PF00517">
    <property type="entry name" value="GP41"/>
    <property type="match status" value="1"/>
</dbReference>
<comment type="domain">
    <text evidence="32">Some of the most genetically diverse regions of the viral genome are present in Env. They are called variable regions 1 through 5 (V1 through V5). Coreceptor usage of gp120 is determined mainly by the primary structure of the third variable region (V3) in the outer domain of gp120. The sequence of V3 determines which coreceptor, CCR5 and/or CXCR4 (corresponding to R5/macrophage, X4/T cell and R5X4/T cell and macrophage tropism), is used to trigger the fusion potential of the Env complex, and hence which cells the virus can infect. Binding to CCR5 involves a region adjacent in addition to V3.</text>
</comment>
<feature type="transmembrane region" description="Helical" evidence="33">
    <location>
        <begin position="13"/>
        <end position="36"/>
    </location>
</feature>
<evidence type="ECO:0000256" key="16">
    <source>
        <dbReference type="ARBA" id="ARBA00022729"/>
    </source>
</evidence>
<evidence type="ECO:0000313" key="36">
    <source>
        <dbReference type="EMBL" id="AYX45736.1"/>
    </source>
</evidence>
<keyword evidence="23 32" id="KW-1039">Host endosome</keyword>
<keyword evidence="14 32" id="KW-0812">Transmembrane</keyword>
<comment type="domain">
    <text evidence="32">The YXXL motif is involved in determining the exact site of viral release at the surface of infected mononuclear cells and promotes endocytosis. YXXL and di-leucine endocytosis motifs interact directly or indirectly with the clathrin adapter complexes, opperate independently, and their activities are not additive.</text>
</comment>
<comment type="PTM">
    <text evidence="32">Palmitoylation of the transmembrane protein and of Env polyprotein (prior to its proteolytic cleavage) is essential for their association with host cell membrane lipid rafts. Palmitoylation is therefore required for envelope trafficking to classical lipid rafts, but not for viral replication.</text>
</comment>
<comment type="subunit">
    <text evidence="32">The mature envelope protein (Env) consists of a homotrimer of non-covalently associated gp120-gp41 heterodimers. The resulting complex protrudes from the virus surface as a spike. There seems to be as few as 10 spikes on the average virion. Surface protein gp120 interacts with host CD4, CCR5 and CXCR4. Gp120 also interacts with the C-type lectins CD209/DC-SIGN and CLEC4M/DC-SIGNR (collectively referred to as DC-SIGN(R)). Gp120 and gp41 interact with GalCer. Gp120 interacts with host ITGA4/ITGB7 complex; on CD4+ T-cells, this interaction results in rapid activation of integrin ITGAL/LFA-1, which facilitates efficient cell-to-cell spreading of HIV-1. Gp120 interacts with cell-associated heparan sulfate; this interaction increases virus infectivity on permissive cells and may be involved in infection of CD4- cells.</text>
</comment>
<dbReference type="FunFam" id="2.170.40.20:FF:000003">
    <property type="entry name" value="Envelope glycoprotein gp160"/>
    <property type="match status" value="1"/>
</dbReference>
<feature type="short sequence motif" description="YXXL motif; contains endocytosis signal" evidence="32">
    <location>
        <begin position="695"/>
        <end position="698"/>
    </location>
</feature>
<keyword evidence="26 32" id="KW-0564">Palmitate</keyword>
<comment type="function">
    <text evidence="32">Transmembrane protein gp41: Acts as a class I viral fusion protein. Under the current model, the protein has at least 3 conformational states: pre-fusion native state, pre-hairpin intermediate state, and post-fusion hairpin state. During fusion of viral and target intracellular membranes, the coiled coil regions (heptad repeats) assume a trimer-of-hairpins structure, positioning the fusion peptide in close proximity to the C-terminal region of the ectodomain. The formation of this structure appears to drive apposition and subsequent fusion of viral and target cell membranes. Complete fusion occurs in host cell endosomes and is dynamin-dependent, however some lipid transfer might occur at the plasma membrane. The virus undergoes clathrin-dependent internalization long before endosomal fusion, thus minimizing the surface exposure of conserved viral epitopes during fusion and reducing the efficacy of inhibitors targeting these epitopes. Membranes fusion leads to delivery of the nucleocapsid into the cytoplasm.</text>
</comment>
<evidence type="ECO:0000256" key="14">
    <source>
        <dbReference type="ARBA" id="ARBA00022692"/>
    </source>
</evidence>
<dbReference type="InterPro" id="IPR036377">
    <property type="entry name" value="Gp120_core_sf"/>
</dbReference>
<comment type="caution">
    <text evidence="32 33">Lacks conserved residue(s) required for the propagation of feature annotation.</text>
</comment>
<evidence type="ECO:0000256" key="13">
    <source>
        <dbReference type="ARBA" id="ARBA00022685"/>
    </source>
</evidence>
<evidence type="ECO:0000256" key="9">
    <source>
        <dbReference type="ARBA" id="ARBA00022511"/>
    </source>
</evidence>
<keyword evidence="30 32" id="KW-0449">Lipoprotein</keyword>
<keyword evidence="22 32" id="KW-1133">Transmembrane helix</keyword>
<keyword evidence="28 32" id="KW-0325">Glycoprotein</keyword>
<evidence type="ECO:0000256" key="5">
    <source>
        <dbReference type="ARBA" id="ARBA00004578"/>
    </source>
</evidence>
<dbReference type="Gene3D" id="1.20.5.490">
    <property type="entry name" value="Single helix bin"/>
    <property type="match status" value="1"/>
</dbReference>
<dbReference type="GO" id="GO:0039654">
    <property type="term" value="P:fusion of virus membrane with host endosome membrane"/>
    <property type="evidence" value="ECO:0007669"/>
    <property type="project" value="UniProtKB-UniRule"/>
</dbReference>
<dbReference type="GO" id="GO:0044175">
    <property type="term" value="C:host cell endosome membrane"/>
    <property type="evidence" value="ECO:0007669"/>
    <property type="project" value="UniProtKB-SubCell"/>
</dbReference>
<keyword evidence="7 32" id="KW-1168">Fusion of virus membrane with host membrane</keyword>
<keyword evidence="8 32" id="KW-1170">Fusion of virus membrane with host endosomal membrane</keyword>
<feature type="transmembrane region" description="Helical" evidence="33">
    <location>
        <begin position="661"/>
        <end position="688"/>
    </location>
</feature>
<gene>
    <name evidence="32 36" type="primary">env</name>
</gene>
<dbReference type="Gene3D" id="2.170.40.20">
    <property type="entry name" value="Human immunodeficiency virus 1, Gp160, envelope glycoprotein"/>
    <property type="match status" value="2"/>
</dbReference>
<comment type="subcellular location">
    <subcellularLocation>
        <location evidence="3">Host cell membrane</location>
        <topology evidence="3">Peripheral membrane protein</topology>
    </subcellularLocation>
    <subcellularLocation>
        <location evidence="1">Host cell membrane</location>
        <topology evidence="1">Single-pass type I membrane protein</topology>
    </subcellularLocation>
    <subcellularLocation>
        <location evidence="2">Host endosome membrane</location>
        <topology evidence="2">Peripheral membrane protein</topology>
    </subcellularLocation>
    <subcellularLocation>
        <location evidence="5">Host endosome membrane</location>
        <topology evidence="5">Single-pass type I membrane protein</topology>
    </subcellularLocation>
    <subcellularLocation>
        <location evidence="6">Virion membrane</location>
        <topology evidence="6">Peripheral membrane protein</topology>
    </subcellularLocation>
    <subcellularLocation>
        <location evidence="4">Virion membrane</location>
        <topology evidence="4">Single-pass type I membrane protein</topology>
    </subcellularLocation>
</comment>
<evidence type="ECO:0000256" key="2">
    <source>
        <dbReference type="ARBA" id="ARBA00004433"/>
    </source>
</evidence>
<feature type="disulfide bond" evidence="32">
    <location>
        <begin position="221"/>
        <end position="232"/>
    </location>
</feature>
<keyword evidence="29 32" id="KW-0899">Viral immunoevasion</keyword>
<evidence type="ECO:0000256" key="33">
    <source>
        <dbReference type="RuleBase" id="RU363095"/>
    </source>
</evidence>
<evidence type="ECO:0000256" key="11">
    <source>
        <dbReference type="ARBA" id="ARBA00022581"/>
    </source>
</evidence>
<comment type="subcellular location">
    <molecule>Transmembrane protein gp41</molecule>
    <subcellularLocation>
        <location evidence="32">Virion membrane</location>
        <topology evidence="32">Single-pass type I membrane protein</topology>
    </subcellularLocation>
    <subcellularLocation>
        <location evidence="32">Host cell membrane</location>
        <topology evidence="32">Single-pass type I membrane protein</topology>
    </subcellularLocation>
    <subcellularLocation>
        <location evidence="32">Host endosome membrane</location>
        <topology evidence="32">Single-pass type I membrane protein</topology>
    </subcellularLocation>
    <text evidence="32">It is probably concentrated at the site of budding and incorporated into the virions possibly by contacts between the cytoplasmic tail of Env and the N-terminus of Gag.</text>
</comment>
<evidence type="ECO:0000256" key="15">
    <source>
        <dbReference type="ARBA" id="ARBA00022703"/>
    </source>
</evidence>
<evidence type="ECO:0000256" key="23">
    <source>
        <dbReference type="ARBA" id="ARBA00023046"/>
    </source>
</evidence>
<keyword evidence="25 32" id="KW-0472">Membrane</keyword>
<dbReference type="InterPro" id="IPR000328">
    <property type="entry name" value="GP41-like"/>
</dbReference>
<keyword evidence="24 32" id="KW-0175">Coiled coil</keyword>
<comment type="function">
    <text evidence="32">Surface protein gp120: Attaches the virus to the host lymphoid cell by binding to the primary receptor CD4. This interaction induces a structural rearrangement creating a high affinity binding site for a chemokine coreceptor like CXCR4 and/or CCR5. Acts as a ligand for CD209/DC-SIGN and CLEC4M/DC-SIGNR, which are respectively found on dendritic cells (DCs), and on endothelial cells of liver sinusoids and lymph node sinuses. These interactions allow capture of viral particles at mucosal surfaces by these cells and subsequent transmission to permissive cells. HIV subverts the migration properties of dendritic cells to gain access to CD4+ T-cells in lymph nodes. Virus transmission to permissive T-cells occurs either in trans (without DCs infection, through viral capture and transmission), or in cis (following DCs productive infection, through the usual CD4-gp120 interaction), thereby inducing a robust infection. In trans infection, bound virions remain infectious over days and it is proposed that they are not degraded, but protected in non-lysosomal acidic organelles within the DCs close to the cell membrane thus contributing to the viral infectious potential during DCs' migration from the periphery to the lymphoid tissues. On arrival at lymphoid tissues, intact virions recycle back to DCs' cell surface allowing virus transmission to CD4+ T-cells.</text>
</comment>
<dbReference type="FunFam" id="2.170.40.20:FF:000002">
    <property type="entry name" value="Envelope glycoprotein gp160"/>
    <property type="match status" value="1"/>
</dbReference>
<evidence type="ECO:0000256" key="12">
    <source>
        <dbReference type="ARBA" id="ARBA00022595"/>
    </source>
</evidence>
<keyword evidence="16 32" id="KW-0732">Signal</keyword>
<keyword evidence="13 32" id="KW-0165">Cleavage on pair of basic residues</keyword>
<evidence type="ECO:0000256" key="21">
    <source>
        <dbReference type="ARBA" id="ARBA00022890"/>
    </source>
</evidence>
<feature type="transmembrane region" description="Helical" evidence="33">
    <location>
        <begin position="495"/>
        <end position="518"/>
    </location>
</feature>
<dbReference type="Pfam" id="PF00516">
    <property type="entry name" value="GP120"/>
    <property type="match status" value="2"/>
</dbReference>
<evidence type="ECO:0000256" key="27">
    <source>
        <dbReference type="ARBA" id="ARBA00023157"/>
    </source>
</evidence>
<dbReference type="GO" id="GO:1903908">
    <property type="term" value="P:positive regulation of plasma membrane raft polarization"/>
    <property type="evidence" value="ECO:0007669"/>
    <property type="project" value="UniProtKB-UniRule"/>
</dbReference>
<evidence type="ECO:0000256" key="31">
    <source>
        <dbReference type="ARBA" id="ARBA00023296"/>
    </source>
</evidence>
<keyword evidence="27 32" id="KW-1015">Disulfide bond</keyword>
<protein>
    <recommendedName>
        <fullName evidence="32">Envelope glycoprotein gp160</fullName>
    </recommendedName>
    <alternativeName>
        <fullName evidence="32">Env polyprotein</fullName>
    </alternativeName>
    <component>
        <recommendedName>
            <fullName evidence="32">Surface protein gp120</fullName>
            <shortName evidence="32">SU</shortName>
        </recommendedName>
        <alternativeName>
            <fullName evidence="32">Glycoprotein 120</fullName>
            <shortName evidence="32">gp120</shortName>
        </alternativeName>
    </component>
    <component>
        <recommendedName>
            <fullName evidence="32">Transmembrane protein gp41</fullName>
            <shortName evidence="32">TM</shortName>
        </recommendedName>
        <alternativeName>
            <fullName evidence="32">Glycoprotein 41</fullName>
            <shortName evidence="32">gp41</shortName>
        </alternativeName>
    </component>
</protein>
<dbReference type="GO" id="GO:0019082">
    <property type="term" value="P:viral protein processing"/>
    <property type="evidence" value="ECO:0007669"/>
    <property type="project" value="UniProtKB-UniRule"/>
</dbReference>
<dbReference type="GO" id="GO:0005198">
    <property type="term" value="F:structural molecule activity"/>
    <property type="evidence" value="ECO:0007669"/>
    <property type="project" value="UniProtKB-UniRule"/>
</dbReference>
<keyword evidence="18 32" id="KW-0946">Virion</keyword>
<feature type="short sequence motif" description="Di-leucine internalization motif" evidence="32">
    <location>
        <begin position="845"/>
        <end position="846"/>
    </location>
</feature>
<organismHost>
    <name type="scientific">Homo sapiens</name>
    <name type="common">Human</name>
    <dbReference type="NCBI Taxonomy" id="9606"/>
</organismHost>
<dbReference type="SUPFAM" id="SSF56502">
    <property type="entry name" value="gp120 core"/>
    <property type="match status" value="2"/>
</dbReference>
<feature type="disulfide bond" evidence="32">
    <location>
        <begin position="211"/>
        <end position="240"/>
    </location>
</feature>
<keyword evidence="21 32" id="KW-1164">Virus endocytosis by host</keyword>
<keyword evidence="31 32" id="KW-1160">Virus entry into host cell</keyword>
<reference evidence="36" key="1">
    <citation type="journal article" date="2018" name="Cell Rep.">
        <title>Completeness of HIV-1 Envelope Glycan Shield at Transmission Determines Neutralization Breadth.</title>
        <authorList>
            <person name="Wagh K."/>
            <person name="Kreider E.F."/>
            <person name="Li Y."/>
            <person name="Barbian H.J."/>
            <person name="Learn G.H."/>
            <person name="Giorgi E."/>
            <person name="Hraber P.T."/>
            <person name="Decker T.G."/>
            <person name="Smith A.G."/>
            <person name="Gondim M.V."/>
            <person name="Gillis L."/>
            <person name="Wandzilak J."/>
            <person name="Chuang G.Y."/>
            <person name="Rawi R."/>
            <person name="Cai F."/>
            <person name="Pellegrino P."/>
            <person name="Williams I."/>
            <person name="Overbaugh J."/>
            <person name="Gao F."/>
            <person name="Kwong P.D."/>
            <person name="Haynes B.F."/>
            <person name="Shaw G.M."/>
            <person name="Borrow P."/>
            <person name="Seaman M.S."/>
            <person name="Hahn B.H."/>
            <person name="Korber B."/>
        </authorList>
    </citation>
    <scope>NUCLEOTIDE SEQUENCE</scope>
    <source>
        <strain evidence="36">CH1012_3_d0512_ipe017_25_01</strain>
    </source>
</reference>
<feature type="chain" id="PRO_5023576914" description="Transmembrane protein gp41" evidence="32">
    <location>
        <begin position="495"/>
        <end position="846"/>
    </location>
</feature>
<comment type="subcellular location">
    <molecule>Surface protein gp120</molecule>
    <subcellularLocation>
        <location evidence="32">Virion membrane</location>
        <topology evidence="32">Peripheral membrane protein</topology>
    </subcellularLocation>
    <subcellularLocation>
        <location evidence="32">Host cell membrane</location>
        <topology evidence="32">Peripheral membrane protein</topology>
    </subcellularLocation>
    <subcellularLocation>
        <location evidence="32">Host endosome membrane</location>
        <topology evidence="32">Single-pass type I membrane protein</topology>
    </subcellularLocation>
    <text evidence="32">The surface protein is not anchored to the viral envelope, but associates with the extravirion surface through its binding to TM. It is probably concentrated at the site of budding and incorporated into the virions possibly by contacts between the cytoplasmic tail of Env and the N-terminus of Gag.</text>
</comment>
<evidence type="ECO:0000256" key="22">
    <source>
        <dbReference type="ARBA" id="ARBA00022989"/>
    </source>
</evidence>
<evidence type="ECO:0000256" key="25">
    <source>
        <dbReference type="ARBA" id="ARBA00023136"/>
    </source>
</evidence>
<evidence type="ECO:0000256" key="24">
    <source>
        <dbReference type="ARBA" id="ARBA00023054"/>
    </source>
</evidence>
<feature type="domain" description="Retroviral envelope protein GP41-like" evidence="35">
    <location>
        <begin position="513"/>
        <end position="703"/>
    </location>
</feature>
<dbReference type="GO" id="GO:0019031">
    <property type="term" value="C:viral envelope"/>
    <property type="evidence" value="ECO:0007669"/>
    <property type="project" value="UniProtKB-KW"/>
</dbReference>
<accession>A0A3G5N883</accession>
<feature type="disulfide bond" evidence="32">
    <location>
        <begin position="581"/>
        <end position="587"/>
    </location>
</feature>
<name>A0A3G5N883_HV1</name>
<evidence type="ECO:0000256" key="10">
    <source>
        <dbReference type="ARBA" id="ARBA00022570"/>
    </source>
</evidence>
<feature type="region of interest" description="Immunosuppression" evidence="32">
    <location>
        <begin position="557"/>
        <end position="575"/>
    </location>
</feature>
<evidence type="ECO:0000259" key="35">
    <source>
        <dbReference type="Pfam" id="PF00517"/>
    </source>
</evidence>
<feature type="coiled-coil region" evidence="32">
    <location>
        <begin position="616"/>
        <end position="650"/>
    </location>
</feature>
<evidence type="ECO:0000256" key="7">
    <source>
        <dbReference type="ARBA" id="ARBA00022506"/>
    </source>
</evidence>
<comment type="similarity">
    <text evidence="32">Belongs to the HIV-1 env protein family.</text>
</comment>
<comment type="miscellaneous">
    <text evidence="32">Inhibitors targeting HIV-1 viral envelope proteins are used as antiretroviral drugs. Attachment of virions to the cell surface via non-specific interactions and CD4 binding can be blocked by inhibitors that include cyanovirin-N, cyclotriazadisulfonamide analogs, PRO 2000, TNX 355 and PRO 542. In addition, BMS 806 can block CD4-induced conformational changes. Env interactions with the coreceptor molecules can be targeted by CCR5 antagonists including SCH-D, maraviroc (UK 427857) and aplaviroc (GW 873140), and the CXCR4 antagonist AMD 070. Fusion of viral and cellular membranes can be inhibited by peptides such as enfuvirtide and tifuvirtide (T 1249). Resistance to inhibitors associated with mutations in Env are observed. Most of the time, single mutations confer only a modest reduction in drug susceptibility. Combination of several mutations is usually required to develop a high-level drug resistance.</text>
</comment>
<dbReference type="GO" id="GO:0016020">
    <property type="term" value="C:membrane"/>
    <property type="evidence" value="ECO:0007669"/>
    <property type="project" value="UniProtKB-UniRule"/>
</dbReference>
<evidence type="ECO:0000256" key="3">
    <source>
        <dbReference type="ARBA" id="ARBA00004505"/>
    </source>
</evidence>
<feature type="region of interest" description="Fusion peptide" evidence="32">
    <location>
        <begin position="495"/>
        <end position="515"/>
    </location>
</feature>
<dbReference type="GO" id="GO:0055036">
    <property type="term" value="C:virion membrane"/>
    <property type="evidence" value="ECO:0007669"/>
    <property type="project" value="UniProtKB-SubCell"/>
</dbReference>
<sequence length="846" mass="95660">MRVRGMLRNWQQWVIWGILGFCSVWGNLWVTVYYGVPVWKEAKTTLFCASDAKAYEREVHNIWATHACVPTDPNPQELVLENVTENFNMWKNDMVDQMHEDVISLWDESLKPCVKLTPLCVTLNCSNVNGTGNATNQSIVNITEEMKNCSFNITTELRDRKKEVYALFYRLDIVPLNNNNSGEYRLINCNTSSITQACPKVSFDPIPIHYCAPAGFAILKCNNKTFNGTGPCHNVSTVQCTHGIKPVVSTQLLLNGSLAEGEIIIRSQNLTNNAKTIIVHLNQSVEINCTRPGNNTRTSVRIGPGQAYFINNIIGDIRRAYCNISEEAWNKTLQAVGKKLEEHFPNKTIRFNSSSGGDLEVTTHIFNCGGEFFYCNTSKLFNSTYNPTYNGTKDNETIIIPCKIKQIINMWQKVGRAMYAPPIAGNITCRSKITGLLLSRDGGNNNKTETFRPEGGDMRDNWRSELYKYKVVEIKPLGIAPTNAKRRVVERQKRAVGIGAVFLGFLGAAGSTMGAASITLTVQARQLLSGIVQQQSNLLRAIEAQQHMLQLTVWGIKQLQARVLAIERYLKDQQLLGIWGCSGKLICTTAVPWNSTWSNKTQKDIWENMTWMQWDREIDNYTSTIYQLLEESQNQQEKNEQDLLALDKWDSLWSWFSITNWLWYIKIFIMIIGGLIGLRIIFAVLSIVNRVRQGYSPLSFQTLIPNPRGPDRLGGIEEEGGEQDKDRSVRLVSGFLSLAWDDLRSLCLFSYHRLRDLLLVTARAAEHLGHNSLRGLQRVWEALKYLGSLGQYWGLELKKSAINLIDTLAIAVGEGTDRIIEVLQRICRAILNIPTRIRQGFEAALL</sequence>
<dbReference type="GO" id="GO:0019062">
    <property type="term" value="P:virion attachment to host cell"/>
    <property type="evidence" value="ECO:0007669"/>
    <property type="project" value="UniProtKB-UniRule"/>
</dbReference>
<feature type="chain" id="PRO_5023576915" description="Envelope glycoprotein gp160" evidence="32">
    <location>
        <begin position="27"/>
        <end position="846"/>
    </location>
</feature>
<dbReference type="InterPro" id="IPR000777">
    <property type="entry name" value="HIV1_Gp120"/>
</dbReference>
<evidence type="ECO:0000256" key="1">
    <source>
        <dbReference type="ARBA" id="ARBA00004402"/>
    </source>
</evidence>
<comment type="domain">
    <text evidence="32">The membrane proximal external region (MPER) present in gp41 is a tryptophan-rich region recognized by the antibodies 2F5, Z13, and 4E10. MPER seems to play a role in fusion.</text>
</comment>
<comment type="domain">
    <text evidence="32">The CD4-binding region is targeted by the antibody b12.</text>
</comment>
<comment type="function">
    <text evidence="32">Envelope glycoprotein gp160: Oligomerizes in the host endoplasmic reticulum into predominantly trimers. In a second time, gp160 transits in the host Golgi, where glycosylation is completed. The precursor is then proteolytically cleaved in the trans-Golgi and thereby activated by cellular furin or furin-like proteases to produce gp120 and gp41.</text>
</comment>
<keyword evidence="11 32" id="KW-0945">Host-virus interaction</keyword>
<feature type="domain" description="Human immunodeficiency virus 1 envelope glycoprotein Gp120" evidence="34">
    <location>
        <begin position="28"/>
        <end position="137"/>
    </location>
</feature>
<evidence type="ECO:0000256" key="32">
    <source>
        <dbReference type="HAMAP-Rule" id="MF_04083"/>
    </source>
</evidence>
<dbReference type="FunFam" id="1.10.287.210:FF:000001">
    <property type="entry name" value="Envelope glycoprotein gp160"/>
    <property type="match status" value="1"/>
</dbReference>
<dbReference type="InterPro" id="IPR037527">
    <property type="entry name" value="Gp160"/>
</dbReference>
<dbReference type="GO" id="GO:0052031">
    <property type="term" value="P:symbiont-mediated perturbation of host defense response"/>
    <property type="evidence" value="ECO:0007669"/>
    <property type="project" value="UniProtKB-UniRule"/>
</dbReference>
<proteinExistence type="inferred from homology"/>
<evidence type="ECO:0000256" key="19">
    <source>
        <dbReference type="ARBA" id="ARBA00022870"/>
    </source>
</evidence>
<keyword evidence="15 32" id="KW-0053">Apoptosis</keyword>
<evidence type="ECO:0000256" key="20">
    <source>
        <dbReference type="ARBA" id="ARBA00022879"/>
    </source>
</evidence>
<feature type="region of interest" description="MPER; binding to GalCer" evidence="32">
    <location>
        <begin position="645"/>
        <end position="666"/>
    </location>
</feature>
<feature type="topological domain" description="Cytoplasmic" evidence="32">
    <location>
        <begin position="689"/>
        <end position="846"/>
    </location>
</feature>
<feature type="region of interest" description="CD4-binding loop" evidence="32">
    <location>
        <begin position="354"/>
        <end position="364"/>
    </location>
</feature>
<dbReference type="EMBL" id="MG899257">
    <property type="protein sequence ID" value="AYX45736.1"/>
    <property type="molecule type" value="Genomic_RNA"/>
</dbReference>
<comment type="domain">
    <text evidence="32 33">The 17 amino acids long immunosuppressive region is present in many retroviral envelope proteins. Synthetic peptides derived from this relatively conserved sequence inhibit immune function in vitro and in vivo.</text>
</comment>
<feature type="domain" description="Human immunodeficiency virus 1 envelope glycoprotein Gp120" evidence="34">
    <location>
        <begin position="143"/>
        <end position="494"/>
    </location>
</feature>
<evidence type="ECO:0000256" key="26">
    <source>
        <dbReference type="ARBA" id="ARBA00023139"/>
    </source>
</evidence>
<comment type="PTM">
    <text evidence="32">Highly glycosylated by host. The high number of glycan on the protein is reffered to as 'glycan shield' because it contributes to hide protein sequence from adaptive immune system.</text>
</comment>